<dbReference type="AlphaFoldDB" id="A0A917ZH47"/>
<protein>
    <recommendedName>
        <fullName evidence="2">Ig-like SoxY domain-containing protein</fullName>
    </recommendedName>
</protein>
<evidence type="ECO:0000313" key="4">
    <source>
        <dbReference type="Proteomes" id="UP000599578"/>
    </source>
</evidence>
<feature type="chain" id="PRO_5037713967" description="Ig-like SoxY domain-containing protein" evidence="1">
    <location>
        <begin position="26"/>
        <end position="155"/>
    </location>
</feature>
<dbReference type="Pfam" id="PF13501">
    <property type="entry name" value="SoxY"/>
    <property type="match status" value="1"/>
</dbReference>
<feature type="domain" description="Ig-like SoxY" evidence="2">
    <location>
        <begin position="43"/>
        <end position="145"/>
    </location>
</feature>
<reference evidence="3 4" key="1">
    <citation type="journal article" date="2014" name="Int. J. Syst. Evol. Microbiol.">
        <title>Complete genome sequence of Corynebacterium casei LMG S-19264T (=DSM 44701T), isolated from a smear-ripened cheese.</title>
        <authorList>
            <consortium name="US DOE Joint Genome Institute (JGI-PGF)"/>
            <person name="Walter F."/>
            <person name="Albersmeier A."/>
            <person name="Kalinowski J."/>
            <person name="Ruckert C."/>
        </authorList>
    </citation>
    <scope>NUCLEOTIDE SEQUENCE [LARGE SCALE GENOMIC DNA]</scope>
    <source>
        <strain evidence="3 4">CGMCC 1.7286</strain>
    </source>
</reference>
<name>A0A917ZH47_9GAMM</name>
<proteinExistence type="predicted"/>
<dbReference type="InterPro" id="IPR038162">
    <property type="entry name" value="SoxY_sf"/>
</dbReference>
<comment type="caution">
    <text evidence="3">The sequence shown here is derived from an EMBL/GenBank/DDBJ whole genome shotgun (WGS) entry which is preliminary data.</text>
</comment>
<keyword evidence="1" id="KW-0732">Signal</keyword>
<feature type="signal peptide" evidence="1">
    <location>
        <begin position="1"/>
        <end position="25"/>
    </location>
</feature>
<evidence type="ECO:0000256" key="1">
    <source>
        <dbReference type="SAM" id="SignalP"/>
    </source>
</evidence>
<dbReference type="Proteomes" id="UP000599578">
    <property type="component" value="Unassembled WGS sequence"/>
</dbReference>
<dbReference type="PIRSF" id="PIRSF010312">
    <property type="entry name" value="Sulphur_oxidation_SoxY"/>
    <property type="match status" value="1"/>
</dbReference>
<evidence type="ECO:0000259" key="2">
    <source>
        <dbReference type="Pfam" id="PF13501"/>
    </source>
</evidence>
<dbReference type="EMBL" id="BMLT01000005">
    <property type="protein sequence ID" value="GGO82402.1"/>
    <property type="molecule type" value="Genomic_DNA"/>
</dbReference>
<keyword evidence="4" id="KW-1185">Reference proteome</keyword>
<dbReference type="InterPro" id="IPR032711">
    <property type="entry name" value="SoxY"/>
</dbReference>
<dbReference type="RefSeq" id="WP_188860809.1">
    <property type="nucleotide sequence ID" value="NZ_BMLT01000005.1"/>
</dbReference>
<dbReference type="Gene3D" id="2.60.40.2470">
    <property type="entry name" value="SoxY domain"/>
    <property type="match status" value="1"/>
</dbReference>
<accession>A0A917ZH47</accession>
<gene>
    <name evidence="3" type="ORF">GCM10011348_23710</name>
</gene>
<evidence type="ECO:0000313" key="3">
    <source>
        <dbReference type="EMBL" id="GGO82402.1"/>
    </source>
</evidence>
<dbReference type="InterPro" id="IPR016568">
    <property type="entry name" value="Sulphur_oxidation_SoxY"/>
</dbReference>
<sequence>MKRRVLISRLATTAALLLAPLRALATWNRSAFESALPDEALRAAFGRSDTQPAVEIELKLPTNAYHGDLVPVMVSTRLPQVTRMALLVHDNPRPLAALVVFGPRALPELATRLRLTGSSLVSVVVESNGSLYRNSQPVRVILDGCRGEPFEAARS</sequence>
<organism evidence="3 4">
    <name type="scientific">Marinobacterium nitratireducens</name>
    <dbReference type="NCBI Taxonomy" id="518897"/>
    <lineage>
        <taxon>Bacteria</taxon>
        <taxon>Pseudomonadati</taxon>
        <taxon>Pseudomonadota</taxon>
        <taxon>Gammaproteobacteria</taxon>
        <taxon>Oceanospirillales</taxon>
        <taxon>Oceanospirillaceae</taxon>
        <taxon>Marinobacterium</taxon>
    </lineage>
</organism>